<dbReference type="AlphaFoldDB" id="A0A8T2NT83"/>
<name>A0A8T2NT83_9TELE</name>
<organism evidence="1 2">
    <name type="scientific">Albula glossodonta</name>
    <name type="common">roundjaw bonefish</name>
    <dbReference type="NCBI Taxonomy" id="121402"/>
    <lineage>
        <taxon>Eukaryota</taxon>
        <taxon>Metazoa</taxon>
        <taxon>Chordata</taxon>
        <taxon>Craniata</taxon>
        <taxon>Vertebrata</taxon>
        <taxon>Euteleostomi</taxon>
        <taxon>Actinopterygii</taxon>
        <taxon>Neopterygii</taxon>
        <taxon>Teleostei</taxon>
        <taxon>Albuliformes</taxon>
        <taxon>Albulidae</taxon>
        <taxon>Albula</taxon>
    </lineage>
</organism>
<protein>
    <submittedName>
        <fullName evidence="1">Uncharacterized protein</fullName>
    </submittedName>
</protein>
<sequence length="165" mass="17981">MHLTAKPTNFCQYPLFTPLPLPDASLSGLPCTSPQQYNTGIPFCPVVIDFDPVCFACCGCVSDPIPLGNAMDLRLCPLSKGEGLLSRPLAAQSRAFQRTAAQLSFPEAGTVALVYSSLYKTPFTTSIGMEGEVKSKHQHEPHPPPNLPQWIIPLAESQKIWNKVE</sequence>
<reference evidence="1" key="1">
    <citation type="thesis" date="2021" institute="BYU ScholarsArchive" country="Provo, UT, USA">
        <title>Applications of and Algorithms for Genome Assembly and Genomic Analyses with an Emphasis on Marine Teleosts.</title>
        <authorList>
            <person name="Pickett B.D."/>
        </authorList>
    </citation>
    <scope>NUCLEOTIDE SEQUENCE</scope>
    <source>
        <strain evidence="1">HI-2016</strain>
    </source>
</reference>
<accession>A0A8T2NT83</accession>
<keyword evidence="2" id="KW-1185">Reference proteome</keyword>
<dbReference type="EMBL" id="JAFBMS010000039">
    <property type="protein sequence ID" value="KAG9340822.1"/>
    <property type="molecule type" value="Genomic_DNA"/>
</dbReference>
<evidence type="ECO:0000313" key="2">
    <source>
        <dbReference type="Proteomes" id="UP000824540"/>
    </source>
</evidence>
<proteinExistence type="predicted"/>
<comment type="caution">
    <text evidence="1">The sequence shown here is derived from an EMBL/GenBank/DDBJ whole genome shotgun (WGS) entry which is preliminary data.</text>
</comment>
<dbReference type="Proteomes" id="UP000824540">
    <property type="component" value="Unassembled WGS sequence"/>
</dbReference>
<evidence type="ECO:0000313" key="1">
    <source>
        <dbReference type="EMBL" id="KAG9340822.1"/>
    </source>
</evidence>
<gene>
    <name evidence="1" type="ORF">JZ751_020014</name>
</gene>